<dbReference type="Proteomes" id="UP000295399">
    <property type="component" value="Unassembled WGS sequence"/>
</dbReference>
<evidence type="ECO:0000313" key="8">
    <source>
        <dbReference type="Proteomes" id="UP000295399"/>
    </source>
</evidence>
<organism evidence="7 8">
    <name type="scientific">Rhodothalassium salexigens DSM 2132</name>
    <dbReference type="NCBI Taxonomy" id="1188247"/>
    <lineage>
        <taxon>Bacteria</taxon>
        <taxon>Pseudomonadati</taxon>
        <taxon>Pseudomonadota</taxon>
        <taxon>Alphaproteobacteria</taxon>
        <taxon>Rhodothalassiales</taxon>
        <taxon>Rhodothalassiaceae</taxon>
        <taxon>Rhodothalassium</taxon>
    </lineage>
</organism>
<name>A0A4R2PMU0_RHOSA</name>
<sequence length="602" mass="64391">MADDRRTGRTGGRAPDRPGSPGGSDAYNAVAEVSAHRIRRAGDRAGGPLLTWPVSVAWRGVQLYTPLRALALSGPEPFRLYAAPTDPLPGDPALGTTILSGALPGRGGNSGVGDGEPWLNLARRSVRHQWFVHSFEWLPDLMAAADRDAAQELGVQLIRDWVARYPGPGADPQAWHPHATARRLIAWTAHAQLVQRAAARTPSPNALTAMARQARHLRLVYPRRGHLPARIVALSALLMAALTLDMPELKPRRLARHVAHLLDLFLHDDGGPISRQPAHAVGVLRILMLLRELHRARGLPQPAWIGERIRAVVSFLRGISLGDGSVARFNGGTAMSAAAVLHLLHQADPAAPVRVSAPATGFERLSAGGVTCVIDSGPPPPPDLSTRAGAGTLSFEMSDGDYPLVVNMGSASQHGLPEKLTSVARATAAHSTLVIDDTNSTRAEADGLRRGVESVGVRRAVSEAGTLLDLAHDGYRHRLGVVHERQLFLAGDGKRLVGADRLVGAGRNKLAIVDLRFHLHPRVGVRVSRDGLSADLSHPGGRAWRFRADGRVVKTEESLFIDADAGPVRTKQLVVRVAAPVPADALRWSLERIALPRDAGNA</sequence>
<evidence type="ECO:0000259" key="6">
    <source>
        <dbReference type="Pfam" id="PF07940"/>
    </source>
</evidence>
<evidence type="ECO:0000256" key="2">
    <source>
        <dbReference type="ARBA" id="ARBA00022729"/>
    </source>
</evidence>
<comment type="subcellular location">
    <subcellularLocation>
        <location evidence="1">Periplasm</location>
    </subcellularLocation>
</comment>
<dbReference type="RefSeq" id="WP_165878736.1">
    <property type="nucleotide sequence ID" value="NZ_JACIGF010000003.1"/>
</dbReference>
<keyword evidence="8" id="KW-1185">Reference proteome</keyword>
<evidence type="ECO:0000256" key="3">
    <source>
        <dbReference type="ARBA" id="ARBA00022764"/>
    </source>
</evidence>
<dbReference type="InParanoid" id="A0A4R2PMU0"/>
<keyword evidence="2" id="KW-0732">Signal</keyword>
<accession>A0A4R2PMU0</accession>
<dbReference type="InterPro" id="IPR008929">
    <property type="entry name" value="Chondroitin_lyas"/>
</dbReference>
<keyword evidence="3" id="KW-0574">Periplasm</keyword>
<dbReference type="EMBL" id="SLXO01000003">
    <property type="protein sequence ID" value="TCP36224.1"/>
    <property type="molecule type" value="Genomic_DNA"/>
</dbReference>
<evidence type="ECO:0000256" key="1">
    <source>
        <dbReference type="ARBA" id="ARBA00004418"/>
    </source>
</evidence>
<comment type="caution">
    <text evidence="7">The sequence shown here is derived from an EMBL/GenBank/DDBJ whole genome shotgun (WGS) entry which is preliminary data.</text>
</comment>
<dbReference type="GO" id="GO:0016829">
    <property type="term" value="F:lyase activity"/>
    <property type="evidence" value="ECO:0007669"/>
    <property type="project" value="UniProtKB-KW"/>
</dbReference>
<dbReference type="PANTHER" id="PTHR39210">
    <property type="entry name" value="HEPARIN-SULFATE LYASE"/>
    <property type="match status" value="1"/>
</dbReference>
<evidence type="ECO:0000313" key="7">
    <source>
        <dbReference type="EMBL" id="TCP36224.1"/>
    </source>
</evidence>
<evidence type="ECO:0000256" key="5">
    <source>
        <dbReference type="SAM" id="MobiDB-lite"/>
    </source>
</evidence>
<keyword evidence="4" id="KW-0456">Lyase</keyword>
<protein>
    <submittedName>
        <fullName evidence="7">Putative heparinase superfamily protein</fullName>
    </submittedName>
</protein>
<feature type="domain" description="Heparinase II/III-like C-terminal" evidence="6">
    <location>
        <begin position="355"/>
        <end position="589"/>
    </location>
</feature>
<evidence type="ECO:0000256" key="4">
    <source>
        <dbReference type="ARBA" id="ARBA00023239"/>
    </source>
</evidence>
<dbReference type="InterPro" id="IPR012480">
    <property type="entry name" value="Hepar_II_III_C"/>
</dbReference>
<dbReference type="PANTHER" id="PTHR39210:SF1">
    <property type="entry name" value="HEPARIN-SULFATE LYASE"/>
    <property type="match status" value="1"/>
</dbReference>
<dbReference type="Pfam" id="PF07940">
    <property type="entry name" value="Hepar_II_III_C"/>
    <property type="match status" value="1"/>
</dbReference>
<gene>
    <name evidence="7" type="ORF">EV659_103111</name>
</gene>
<proteinExistence type="predicted"/>
<reference evidence="7 8" key="1">
    <citation type="submission" date="2019-03" db="EMBL/GenBank/DDBJ databases">
        <title>Genomic Encyclopedia of Type Strains, Phase IV (KMG-IV): sequencing the most valuable type-strain genomes for metagenomic binning, comparative biology and taxonomic classification.</title>
        <authorList>
            <person name="Goeker M."/>
        </authorList>
    </citation>
    <scope>NUCLEOTIDE SEQUENCE [LARGE SCALE GENOMIC DNA]</scope>
    <source>
        <strain evidence="7 8">DSM 2132</strain>
    </source>
</reference>
<dbReference type="GO" id="GO:0042597">
    <property type="term" value="C:periplasmic space"/>
    <property type="evidence" value="ECO:0007669"/>
    <property type="project" value="UniProtKB-SubCell"/>
</dbReference>
<dbReference type="Gene3D" id="1.50.10.100">
    <property type="entry name" value="Chondroitin AC/alginate lyase"/>
    <property type="match status" value="1"/>
</dbReference>
<dbReference type="Gene3D" id="2.70.98.70">
    <property type="match status" value="1"/>
</dbReference>
<dbReference type="SUPFAM" id="SSF48230">
    <property type="entry name" value="Chondroitin AC/alginate lyase"/>
    <property type="match status" value="1"/>
</dbReference>
<feature type="region of interest" description="Disordered" evidence="5">
    <location>
        <begin position="1"/>
        <end position="26"/>
    </location>
</feature>
<dbReference type="AlphaFoldDB" id="A0A4R2PMU0"/>